<feature type="region of interest" description="Disordered" evidence="1">
    <location>
        <begin position="189"/>
        <end position="233"/>
    </location>
</feature>
<reference evidence="2" key="1">
    <citation type="journal article" date="2021" name="Proc. Natl. Acad. Sci. U.S.A.">
        <title>Three genomes in the algal genus Volvox reveal the fate of a haploid sex-determining region after a transition to homothallism.</title>
        <authorList>
            <person name="Yamamoto K."/>
            <person name="Hamaji T."/>
            <person name="Kawai-Toyooka H."/>
            <person name="Matsuzaki R."/>
            <person name="Takahashi F."/>
            <person name="Nishimura Y."/>
            <person name="Kawachi M."/>
            <person name="Noguchi H."/>
            <person name="Minakuchi Y."/>
            <person name="Umen J.G."/>
            <person name="Toyoda A."/>
            <person name="Nozaki H."/>
        </authorList>
    </citation>
    <scope>NUCLEOTIDE SEQUENCE</scope>
    <source>
        <strain evidence="2">NIES-3785</strain>
    </source>
</reference>
<protein>
    <submittedName>
        <fullName evidence="2">Uncharacterized protein</fullName>
    </submittedName>
</protein>
<feature type="compositionally biased region" description="Polar residues" evidence="1">
    <location>
        <begin position="255"/>
        <end position="277"/>
    </location>
</feature>
<feature type="compositionally biased region" description="Low complexity" evidence="1">
    <location>
        <begin position="743"/>
        <end position="754"/>
    </location>
</feature>
<organism evidence="2 3">
    <name type="scientific">Volvox reticuliferus</name>
    <dbReference type="NCBI Taxonomy" id="1737510"/>
    <lineage>
        <taxon>Eukaryota</taxon>
        <taxon>Viridiplantae</taxon>
        <taxon>Chlorophyta</taxon>
        <taxon>core chlorophytes</taxon>
        <taxon>Chlorophyceae</taxon>
        <taxon>CS clade</taxon>
        <taxon>Chlamydomonadales</taxon>
        <taxon>Volvocaceae</taxon>
        <taxon>Volvox</taxon>
    </lineage>
</organism>
<sequence length="764" mass="81242">MLGKCQVLSFEGAKLNTLHSNVWSLTPAALHSSSLPVLTSTSVSHGIFSLKHGPPEVVSIVGQLHPLVHGRAGLPRLPRPRPPPLDGGDADGDGGDDTELSLEQLQQRQFSNAFTSTSTTTSIDISIANSAPADALGSAFPDQTHIAAACWARPTRSELLRLGQRLTTAQAAVRLLRIVDQDHKLIGSEAEHALGRRPATQSGLTSPSEDSPQYRSGLSPLSPGAAEGPTGLGGKRIRYSYHAAPTAGLGKGLSASASAKPQLHSQPQPDTFRTLSPGQLPPLELLSGIDQLALSESLQVLQPLLPRLSVTQLQRILETLAAVRHAPTDPWFHEWLLASERQLKVADATEVYGMLVAMRVLRLRPRWQKWVNGAVWALTEHLPQLDAVQVVELLACFSDMALRPPEKLLSRAFALILPDLPQLQPRLVLDFLSSCSMLRVAAPAHVLNSAYGALTPATLAVAPVAQLCKLVAALAQLRVQPPLGLLSAIVSRADVVLQSAVALPGADHGENIAMMRSSIPNGMDAASISSGSFSSPAAAFLGAVAAPTTAAGATGQGSVVDGDDPSPYKARTLRPRRGKVRRSLAAAAAAVKNTSAAITAASEEAAAKDSAAHHSNIPYPCIQSAASDVTWPFSPPSELPPPPGPILTTSQLSRLLRDLRVLEAPLPPEWGVLCGKFLVVATDPIMSVMEVSYLLRSVARCGLTLPPAIVRVVAARLEASLRTATGQRRRWRQRRRREKQRQQELTQQPCQPQESGVAVEEVEG</sequence>
<feature type="compositionally biased region" description="Polar residues" evidence="1">
    <location>
        <begin position="199"/>
        <end position="216"/>
    </location>
</feature>
<feature type="region of interest" description="Disordered" evidence="1">
    <location>
        <begin position="552"/>
        <end position="571"/>
    </location>
</feature>
<dbReference type="EMBL" id="BNCQ01000019">
    <property type="protein sequence ID" value="GIM05600.1"/>
    <property type="molecule type" value="Genomic_DNA"/>
</dbReference>
<feature type="region of interest" description="Disordered" evidence="1">
    <location>
        <begin position="726"/>
        <end position="764"/>
    </location>
</feature>
<dbReference type="AlphaFoldDB" id="A0A8J4GEI1"/>
<evidence type="ECO:0000313" key="2">
    <source>
        <dbReference type="EMBL" id="GIM05600.1"/>
    </source>
</evidence>
<proteinExistence type="predicted"/>
<comment type="caution">
    <text evidence="2">The sequence shown here is derived from an EMBL/GenBank/DDBJ whole genome shotgun (WGS) entry which is preliminary data.</text>
</comment>
<gene>
    <name evidence="2" type="ORF">Vretimale_10057</name>
</gene>
<feature type="non-terminal residue" evidence="2">
    <location>
        <position position="764"/>
    </location>
</feature>
<evidence type="ECO:0000313" key="3">
    <source>
        <dbReference type="Proteomes" id="UP000722791"/>
    </source>
</evidence>
<feature type="compositionally biased region" description="Basic residues" evidence="1">
    <location>
        <begin position="727"/>
        <end position="739"/>
    </location>
</feature>
<feature type="compositionally biased region" description="Acidic residues" evidence="1">
    <location>
        <begin position="88"/>
        <end position="98"/>
    </location>
</feature>
<feature type="region of interest" description="Disordered" evidence="1">
    <location>
        <begin position="250"/>
        <end position="277"/>
    </location>
</feature>
<accession>A0A8J4GEI1</accession>
<name>A0A8J4GEI1_9CHLO</name>
<evidence type="ECO:0000256" key="1">
    <source>
        <dbReference type="SAM" id="MobiDB-lite"/>
    </source>
</evidence>
<feature type="region of interest" description="Disordered" evidence="1">
    <location>
        <begin position="72"/>
        <end position="98"/>
    </location>
</feature>
<dbReference type="Proteomes" id="UP000722791">
    <property type="component" value="Unassembled WGS sequence"/>
</dbReference>